<dbReference type="EMBL" id="CAJVQA010029745">
    <property type="protein sequence ID" value="CAG8797705.1"/>
    <property type="molecule type" value="Genomic_DNA"/>
</dbReference>
<dbReference type="Proteomes" id="UP000789759">
    <property type="component" value="Unassembled WGS sequence"/>
</dbReference>
<evidence type="ECO:0000313" key="4">
    <source>
        <dbReference type="Proteomes" id="UP000789759"/>
    </source>
</evidence>
<proteinExistence type="predicted"/>
<evidence type="ECO:0000256" key="2">
    <source>
        <dbReference type="SAM" id="MobiDB-lite"/>
    </source>
</evidence>
<keyword evidence="4" id="KW-1185">Reference proteome</keyword>
<feature type="non-terminal residue" evidence="3">
    <location>
        <position position="1"/>
    </location>
</feature>
<dbReference type="AlphaFoldDB" id="A0A9N9PAA1"/>
<reference evidence="3" key="1">
    <citation type="submission" date="2021-06" db="EMBL/GenBank/DDBJ databases">
        <authorList>
            <person name="Kallberg Y."/>
            <person name="Tangrot J."/>
            <person name="Rosling A."/>
        </authorList>
    </citation>
    <scope>NUCLEOTIDE SEQUENCE</scope>
    <source>
        <strain evidence="3">FL966</strain>
    </source>
</reference>
<evidence type="ECO:0000256" key="1">
    <source>
        <dbReference type="SAM" id="Coils"/>
    </source>
</evidence>
<evidence type="ECO:0000313" key="3">
    <source>
        <dbReference type="EMBL" id="CAG8797705.1"/>
    </source>
</evidence>
<name>A0A9N9PAA1_9GLOM</name>
<organism evidence="3 4">
    <name type="scientific">Cetraspora pellucida</name>
    <dbReference type="NCBI Taxonomy" id="1433469"/>
    <lineage>
        <taxon>Eukaryota</taxon>
        <taxon>Fungi</taxon>
        <taxon>Fungi incertae sedis</taxon>
        <taxon>Mucoromycota</taxon>
        <taxon>Glomeromycotina</taxon>
        <taxon>Glomeromycetes</taxon>
        <taxon>Diversisporales</taxon>
        <taxon>Gigasporaceae</taxon>
        <taxon>Cetraspora</taxon>
    </lineage>
</organism>
<comment type="caution">
    <text evidence="3">The sequence shown here is derived from an EMBL/GenBank/DDBJ whole genome shotgun (WGS) entry which is preliminary data.</text>
</comment>
<feature type="region of interest" description="Disordered" evidence="2">
    <location>
        <begin position="45"/>
        <end position="73"/>
    </location>
</feature>
<keyword evidence="1" id="KW-0175">Coiled coil</keyword>
<gene>
    <name evidence="3" type="ORF">CPELLU_LOCUS17466</name>
</gene>
<protein>
    <submittedName>
        <fullName evidence="3">12890_t:CDS:1</fullName>
    </submittedName>
</protein>
<sequence length="73" mass="9136">ISLYQELINTKTNEITNLMSTIENYKKKVERIEEIRKKHEYEYGERLKNQEKTHKYEKEEKERNYKHETDLMQ</sequence>
<accession>A0A9N9PAA1</accession>
<feature type="coiled-coil region" evidence="1">
    <location>
        <begin position="8"/>
        <end position="42"/>
    </location>
</feature>